<evidence type="ECO:0000313" key="3">
    <source>
        <dbReference type="Proteomes" id="UP001497482"/>
    </source>
</evidence>
<dbReference type="EMBL" id="OZ035824">
    <property type="protein sequence ID" value="CAL1593459.1"/>
    <property type="molecule type" value="Genomic_DNA"/>
</dbReference>
<feature type="compositionally biased region" description="Polar residues" evidence="1">
    <location>
        <begin position="152"/>
        <end position="169"/>
    </location>
</feature>
<sequence length="199" mass="22678">MVVVRVHSHALTNSSIPRSSIAQVQVSILRQREQPENKTLLLLRYLHTQSELKRHELKHSEALIFCREERSQPPPEGSADCGHTSSRGRHRIRGELLQKHLEDEGPPYWPPVRSSDVRLSMQIPHRRIWTRSSELWRRRTWTTADREALPDKQQSLDVSPPRSDSSGNFTHGTWNLCPDGSDTGARCCCGNAVKRSHGG</sequence>
<reference evidence="2 3" key="1">
    <citation type="submission" date="2024-04" db="EMBL/GenBank/DDBJ databases">
        <authorList>
            <person name="Waldvogel A.-M."/>
            <person name="Schoenle A."/>
        </authorList>
    </citation>
    <scope>NUCLEOTIDE SEQUENCE [LARGE SCALE GENOMIC DNA]</scope>
</reference>
<protein>
    <submittedName>
        <fullName evidence="2">Uncharacterized protein</fullName>
    </submittedName>
</protein>
<name>A0AAV2KV09_KNICA</name>
<dbReference type="AlphaFoldDB" id="A0AAV2KV09"/>
<keyword evidence="3" id="KW-1185">Reference proteome</keyword>
<evidence type="ECO:0000256" key="1">
    <source>
        <dbReference type="SAM" id="MobiDB-lite"/>
    </source>
</evidence>
<organism evidence="2 3">
    <name type="scientific">Knipowitschia caucasica</name>
    <name type="common">Caucasian dwarf goby</name>
    <name type="synonym">Pomatoschistus caucasicus</name>
    <dbReference type="NCBI Taxonomy" id="637954"/>
    <lineage>
        <taxon>Eukaryota</taxon>
        <taxon>Metazoa</taxon>
        <taxon>Chordata</taxon>
        <taxon>Craniata</taxon>
        <taxon>Vertebrata</taxon>
        <taxon>Euteleostomi</taxon>
        <taxon>Actinopterygii</taxon>
        <taxon>Neopterygii</taxon>
        <taxon>Teleostei</taxon>
        <taxon>Neoteleostei</taxon>
        <taxon>Acanthomorphata</taxon>
        <taxon>Gobiaria</taxon>
        <taxon>Gobiiformes</taxon>
        <taxon>Gobioidei</taxon>
        <taxon>Gobiidae</taxon>
        <taxon>Gobiinae</taxon>
        <taxon>Knipowitschia</taxon>
    </lineage>
</organism>
<proteinExistence type="predicted"/>
<dbReference type="Proteomes" id="UP001497482">
    <property type="component" value="Chromosome 2"/>
</dbReference>
<gene>
    <name evidence="2" type="ORF">KC01_LOCUS22566</name>
</gene>
<feature type="region of interest" description="Disordered" evidence="1">
    <location>
        <begin position="68"/>
        <end position="88"/>
    </location>
</feature>
<accession>A0AAV2KV09</accession>
<evidence type="ECO:0000313" key="2">
    <source>
        <dbReference type="EMBL" id="CAL1593459.1"/>
    </source>
</evidence>
<feature type="region of interest" description="Disordered" evidence="1">
    <location>
        <begin position="147"/>
        <end position="169"/>
    </location>
</feature>